<keyword evidence="2" id="KW-1185">Reference proteome</keyword>
<feature type="non-terminal residue" evidence="1">
    <location>
        <position position="272"/>
    </location>
</feature>
<dbReference type="OrthoDB" id="3775616at2759"/>
<dbReference type="Proteomes" id="UP000813461">
    <property type="component" value="Unassembled WGS sequence"/>
</dbReference>
<gene>
    <name evidence="1" type="ORF">FB567DRAFT_522129</name>
</gene>
<evidence type="ECO:0000313" key="2">
    <source>
        <dbReference type="Proteomes" id="UP000813461"/>
    </source>
</evidence>
<evidence type="ECO:0000313" key="1">
    <source>
        <dbReference type="EMBL" id="KAH7088696.1"/>
    </source>
</evidence>
<evidence type="ECO:0008006" key="3">
    <source>
        <dbReference type="Google" id="ProtNLM"/>
    </source>
</evidence>
<comment type="caution">
    <text evidence="1">The sequence shown here is derived from an EMBL/GenBank/DDBJ whole genome shotgun (WGS) entry which is preliminary data.</text>
</comment>
<accession>A0A8K0RAA6</accession>
<dbReference type="AlphaFoldDB" id="A0A8K0RAA6"/>
<organism evidence="1 2">
    <name type="scientific">Paraphoma chrysanthemicola</name>
    <dbReference type="NCBI Taxonomy" id="798071"/>
    <lineage>
        <taxon>Eukaryota</taxon>
        <taxon>Fungi</taxon>
        <taxon>Dikarya</taxon>
        <taxon>Ascomycota</taxon>
        <taxon>Pezizomycotina</taxon>
        <taxon>Dothideomycetes</taxon>
        <taxon>Pleosporomycetidae</taxon>
        <taxon>Pleosporales</taxon>
        <taxon>Pleosporineae</taxon>
        <taxon>Phaeosphaeriaceae</taxon>
        <taxon>Paraphoma</taxon>
    </lineage>
</organism>
<protein>
    <recommendedName>
        <fullName evidence="3">F-box domain-containing protein</fullName>
    </recommendedName>
</protein>
<reference evidence="1" key="1">
    <citation type="journal article" date="2021" name="Nat. Commun.">
        <title>Genetic determinants of endophytism in the Arabidopsis root mycobiome.</title>
        <authorList>
            <person name="Mesny F."/>
            <person name="Miyauchi S."/>
            <person name="Thiergart T."/>
            <person name="Pickel B."/>
            <person name="Atanasova L."/>
            <person name="Karlsson M."/>
            <person name="Huettel B."/>
            <person name="Barry K.W."/>
            <person name="Haridas S."/>
            <person name="Chen C."/>
            <person name="Bauer D."/>
            <person name="Andreopoulos W."/>
            <person name="Pangilinan J."/>
            <person name="LaButti K."/>
            <person name="Riley R."/>
            <person name="Lipzen A."/>
            <person name="Clum A."/>
            <person name="Drula E."/>
            <person name="Henrissat B."/>
            <person name="Kohler A."/>
            <person name="Grigoriev I.V."/>
            <person name="Martin F.M."/>
            <person name="Hacquard S."/>
        </authorList>
    </citation>
    <scope>NUCLEOTIDE SEQUENCE</scope>
    <source>
        <strain evidence="1">MPI-SDFR-AT-0120</strain>
    </source>
</reference>
<name>A0A8K0RAA6_9PLEO</name>
<dbReference type="EMBL" id="JAGMVJ010000007">
    <property type="protein sequence ID" value="KAH7088696.1"/>
    <property type="molecule type" value="Genomic_DNA"/>
</dbReference>
<proteinExistence type="predicted"/>
<sequence>MKRKIAPEAALVRSAKRTISKAHIAPSTQSPLVSILRQYGLLESVVSGLCANDLLALALTSKALHQAITPRPCSLENLLGRLRCSGQGIRIRNTCHKKSTFFTEYDCTEYVQCASSHRTSSVETRPCVSCKVATCNECRIHCVYQSIYERSSDPNDPAELPNFSGFVLLEPLEQAILSPHHLPNGAATTPKWRDPSTSKTGPYHDQGYLDVPLQLGAVAPPECIEDVLDYDLGQQSLMSISADSRYESPSPVLSSLCRVAEARLISLCETCF</sequence>